<dbReference type="RefSeq" id="WP_058151442.1">
    <property type="nucleotide sequence ID" value="NZ_FNZC01000033.1"/>
</dbReference>
<dbReference type="Proteomes" id="UP000255303">
    <property type="component" value="Unassembled WGS sequence"/>
</dbReference>
<evidence type="ECO:0000313" key="1">
    <source>
        <dbReference type="EMBL" id="SUE72425.1"/>
    </source>
</evidence>
<dbReference type="AlphaFoldDB" id="A0A379PJW5"/>
<dbReference type="PROSITE" id="PS51257">
    <property type="entry name" value="PROKAR_LIPOPROTEIN"/>
    <property type="match status" value="1"/>
</dbReference>
<dbReference type="SUPFAM" id="SSF53474">
    <property type="entry name" value="alpha/beta-Hydrolases"/>
    <property type="match status" value="1"/>
</dbReference>
<name>A0A379PJW5_ECTOL</name>
<proteinExistence type="predicted"/>
<gene>
    <name evidence="1" type="ORF">NCTC10692_04580</name>
</gene>
<reference evidence="1 2" key="1">
    <citation type="submission" date="2018-06" db="EMBL/GenBank/DDBJ databases">
        <authorList>
            <consortium name="Pathogen Informatics"/>
            <person name="Doyle S."/>
        </authorList>
    </citation>
    <scope>NUCLEOTIDE SEQUENCE [LARGE SCALE GENOMIC DNA]</scope>
    <source>
        <strain evidence="1 2">NCTC10692</strain>
    </source>
</reference>
<organism evidence="1 2">
    <name type="scientific">Ectopseudomonas oleovorans</name>
    <name type="common">Pseudomonas oleovorans</name>
    <dbReference type="NCBI Taxonomy" id="301"/>
    <lineage>
        <taxon>Bacteria</taxon>
        <taxon>Pseudomonadati</taxon>
        <taxon>Pseudomonadota</taxon>
        <taxon>Gammaproteobacteria</taxon>
        <taxon>Pseudomonadales</taxon>
        <taxon>Pseudomonadaceae</taxon>
        <taxon>Ectopseudomonas</taxon>
    </lineage>
</organism>
<accession>A0A379PJW5</accession>
<dbReference type="InterPro" id="IPR029058">
    <property type="entry name" value="AB_hydrolase_fold"/>
</dbReference>
<evidence type="ECO:0000313" key="2">
    <source>
        <dbReference type="Proteomes" id="UP000255303"/>
    </source>
</evidence>
<sequence length="280" mass="30205">MNAVRKQLFRAGLLASITLATGCAMKPMDLARVSEGSGLKPVAVKTSQFTIQTLQPAARQEQRLRVYIEGDGRAWITSRTVSDDPTPVKSLVPGLVVADPAPAVYLARPCQFVLGANCKQKLWTTHRFGKDVLQAASEVLDTLKSQYGVRDFELVGYSGGGAIALLLAATRTDVSLVQTIAGNVDPKAWTELKGLTPLSGSMTPVDFADRLAAVPQRHLIGLNDTVVPPEVSQAYMLKVQPHCGETVFVDADHYSGFQSAWALYRDKPVKCEPDPGSNVK</sequence>
<dbReference type="EMBL" id="UGUV01000003">
    <property type="protein sequence ID" value="SUE72425.1"/>
    <property type="molecule type" value="Genomic_DNA"/>
</dbReference>
<evidence type="ECO:0008006" key="3">
    <source>
        <dbReference type="Google" id="ProtNLM"/>
    </source>
</evidence>
<protein>
    <recommendedName>
        <fullName evidence="3">Alpha/beta hydrolase</fullName>
    </recommendedName>
</protein>
<dbReference type="Gene3D" id="3.40.50.1820">
    <property type="entry name" value="alpha/beta hydrolase"/>
    <property type="match status" value="1"/>
</dbReference>